<organism evidence="2">
    <name type="scientific">freshwater metagenome</name>
    <dbReference type="NCBI Taxonomy" id="449393"/>
    <lineage>
        <taxon>unclassified sequences</taxon>
        <taxon>metagenomes</taxon>
        <taxon>ecological metagenomes</taxon>
    </lineage>
</organism>
<dbReference type="InterPro" id="IPR029058">
    <property type="entry name" value="AB_hydrolase_fold"/>
</dbReference>
<dbReference type="AlphaFoldDB" id="A0A6J7EHM2"/>
<feature type="domain" description="AB hydrolase-1" evidence="1">
    <location>
        <begin position="41"/>
        <end position="261"/>
    </location>
</feature>
<dbReference type="EMBL" id="CAFBLP010000040">
    <property type="protein sequence ID" value="CAB4882466.1"/>
    <property type="molecule type" value="Genomic_DNA"/>
</dbReference>
<name>A0A6J7EHM2_9ZZZZ</name>
<dbReference type="InterPro" id="IPR000073">
    <property type="entry name" value="AB_hydrolase_1"/>
</dbReference>
<gene>
    <name evidence="2" type="ORF">UFOPK3376_01677</name>
</gene>
<dbReference type="PANTHER" id="PTHR43798:SF33">
    <property type="entry name" value="HYDROLASE, PUTATIVE (AFU_ORTHOLOGUE AFUA_2G14860)-RELATED"/>
    <property type="match status" value="1"/>
</dbReference>
<proteinExistence type="predicted"/>
<accession>A0A6J7EHM2</accession>
<sequence>MALRDGGGVREPLLPPGREIELEGRGTTFVRELAGPSPTAPTLILLHGWTASADLNWFTSYFALAEHFRVVAIDHRGHGGGIRSRKVFKLSDCADDAAALADMLGIDRYIPVGYSMGGPVAQLMWKQHRAHVLGLVLCATAGSFASSREEKLSFAGLSGLAALSRLAPAQARQWLTQQIYLQRKSSEWEPWAIEQASRHEWRMVLEAGRAIGNFSSRPWLNDVDVPTSVLITMRDRVVPVRRQVRLFESITGAEAFRVDGDHDACIANADRFVPTLIRAVHSVCERAGVLP</sequence>
<dbReference type="Gene3D" id="3.40.50.1820">
    <property type="entry name" value="alpha/beta hydrolase"/>
    <property type="match status" value="1"/>
</dbReference>
<protein>
    <submittedName>
        <fullName evidence="2">Unannotated protein</fullName>
    </submittedName>
</protein>
<dbReference type="PANTHER" id="PTHR43798">
    <property type="entry name" value="MONOACYLGLYCEROL LIPASE"/>
    <property type="match status" value="1"/>
</dbReference>
<dbReference type="Pfam" id="PF00561">
    <property type="entry name" value="Abhydrolase_1"/>
    <property type="match status" value="1"/>
</dbReference>
<dbReference type="GO" id="GO:0016020">
    <property type="term" value="C:membrane"/>
    <property type="evidence" value="ECO:0007669"/>
    <property type="project" value="TreeGrafter"/>
</dbReference>
<reference evidence="2" key="1">
    <citation type="submission" date="2020-05" db="EMBL/GenBank/DDBJ databases">
        <authorList>
            <person name="Chiriac C."/>
            <person name="Salcher M."/>
            <person name="Ghai R."/>
            <person name="Kavagutti S V."/>
        </authorList>
    </citation>
    <scope>NUCLEOTIDE SEQUENCE</scope>
</reference>
<dbReference type="InterPro" id="IPR050266">
    <property type="entry name" value="AB_hydrolase_sf"/>
</dbReference>
<evidence type="ECO:0000313" key="2">
    <source>
        <dbReference type="EMBL" id="CAB4882466.1"/>
    </source>
</evidence>
<dbReference type="SUPFAM" id="SSF53474">
    <property type="entry name" value="alpha/beta-Hydrolases"/>
    <property type="match status" value="1"/>
</dbReference>
<evidence type="ECO:0000259" key="1">
    <source>
        <dbReference type="Pfam" id="PF00561"/>
    </source>
</evidence>